<dbReference type="Proteomes" id="UP000837857">
    <property type="component" value="Chromosome 7"/>
</dbReference>
<protein>
    <submittedName>
        <fullName evidence="1">Uncharacterized protein</fullName>
    </submittedName>
</protein>
<feature type="non-terminal residue" evidence="1">
    <location>
        <position position="1"/>
    </location>
</feature>
<sequence length="83" mass="9202">MRRGPLHSVGDGAPLRARIHLSAAWAGPGDSEPFSAAFFPLARGGIRVRYFPRPVCEGWRAEIFIAAIGRRDLWDDVRTLARS</sequence>
<gene>
    <name evidence="1" type="ORF">IPOD504_LOCUS15449</name>
</gene>
<dbReference type="EMBL" id="OW152819">
    <property type="protein sequence ID" value="CAH2073027.1"/>
    <property type="molecule type" value="Genomic_DNA"/>
</dbReference>
<keyword evidence="2" id="KW-1185">Reference proteome</keyword>
<evidence type="ECO:0000313" key="1">
    <source>
        <dbReference type="EMBL" id="CAH2073027.1"/>
    </source>
</evidence>
<reference evidence="1" key="1">
    <citation type="submission" date="2022-03" db="EMBL/GenBank/DDBJ databases">
        <authorList>
            <person name="Martin H S."/>
        </authorList>
    </citation>
    <scope>NUCLEOTIDE SEQUENCE</scope>
</reference>
<evidence type="ECO:0000313" key="2">
    <source>
        <dbReference type="Proteomes" id="UP000837857"/>
    </source>
</evidence>
<accession>A0ABN8IZT3</accession>
<proteinExistence type="predicted"/>
<organism evidence="1 2">
    <name type="scientific">Iphiclides podalirius</name>
    <name type="common">scarce swallowtail</name>
    <dbReference type="NCBI Taxonomy" id="110791"/>
    <lineage>
        <taxon>Eukaryota</taxon>
        <taxon>Metazoa</taxon>
        <taxon>Ecdysozoa</taxon>
        <taxon>Arthropoda</taxon>
        <taxon>Hexapoda</taxon>
        <taxon>Insecta</taxon>
        <taxon>Pterygota</taxon>
        <taxon>Neoptera</taxon>
        <taxon>Endopterygota</taxon>
        <taxon>Lepidoptera</taxon>
        <taxon>Glossata</taxon>
        <taxon>Ditrysia</taxon>
        <taxon>Papilionoidea</taxon>
        <taxon>Papilionidae</taxon>
        <taxon>Papilioninae</taxon>
        <taxon>Iphiclides</taxon>
    </lineage>
</organism>
<name>A0ABN8IZT3_9NEOP</name>